<gene>
    <name evidence="2" type="ORF">U9M48_037625</name>
</gene>
<feature type="compositionally biased region" description="Gly residues" evidence="1">
    <location>
        <begin position="125"/>
        <end position="135"/>
    </location>
</feature>
<sequence length="160" mass="16486">METEAFQLLRGKVPDAAARRELVMKGEKMTAAEAVRRGVVDAAVDGGADDVVAAAVALAEELAGRGWDGETVAETRKTTWPRYGERSRTTAVRHRRGRVCSSGPFRGEGGADAPGTVGTAEEGEGGAGKGGGASGGKRKSSDIVSGPGSEDGSFEHTRKE</sequence>
<reference evidence="2 3" key="1">
    <citation type="submission" date="2024-02" db="EMBL/GenBank/DDBJ databases">
        <title>High-quality chromosome-scale genome assembly of Pensacola bahiagrass (Paspalum notatum Flugge var. saurae).</title>
        <authorList>
            <person name="Vega J.M."/>
            <person name="Podio M."/>
            <person name="Orjuela J."/>
            <person name="Siena L.A."/>
            <person name="Pessino S.C."/>
            <person name="Combes M.C."/>
            <person name="Mariac C."/>
            <person name="Albertini E."/>
            <person name="Pupilli F."/>
            <person name="Ortiz J.P.A."/>
            <person name="Leblanc O."/>
        </authorList>
    </citation>
    <scope>NUCLEOTIDE SEQUENCE [LARGE SCALE GENOMIC DNA]</scope>
    <source>
        <strain evidence="2">R1</strain>
        <tissue evidence="2">Leaf</tissue>
    </source>
</reference>
<organism evidence="2 3">
    <name type="scientific">Paspalum notatum var. saurae</name>
    <dbReference type="NCBI Taxonomy" id="547442"/>
    <lineage>
        <taxon>Eukaryota</taxon>
        <taxon>Viridiplantae</taxon>
        <taxon>Streptophyta</taxon>
        <taxon>Embryophyta</taxon>
        <taxon>Tracheophyta</taxon>
        <taxon>Spermatophyta</taxon>
        <taxon>Magnoliopsida</taxon>
        <taxon>Liliopsida</taxon>
        <taxon>Poales</taxon>
        <taxon>Poaceae</taxon>
        <taxon>PACMAD clade</taxon>
        <taxon>Panicoideae</taxon>
        <taxon>Andropogonodae</taxon>
        <taxon>Paspaleae</taxon>
        <taxon>Paspalinae</taxon>
        <taxon>Paspalum</taxon>
    </lineage>
</organism>
<keyword evidence="3" id="KW-1185">Reference proteome</keyword>
<name>A0AAQ3UK52_PASNO</name>
<evidence type="ECO:0000313" key="3">
    <source>
        <dbReference type="Proteomes" id="UP001341281"/>
    </source>
</evidence>
<dbReference type="Gene3D" id="3.90.226.10">
    <property type="entry name" value="2-enoyl-CoA Hydratase, Chain A, domain 1"/>
    <property type="match status" value="1"/>
</dbReference>
<dbReference type="InterPro" id="IPR029045">
    <property type="entry name" value="ClpP/crotonase-like_dom_sf"/>
</dbReference>
<feature type="compositionally biased region" description="Basic and acidic residues" evidence="1">
    <location>
        <begin position="78"/>
        <end position="88"/>
    </location>
</feature>
<feature type="region of interest" description="Disordered" evidence="1">
    <location>
        <begin position="78"/>
        <end position="160"/>
    </location>
</feature>
<proteinExistence type="predicted"/>
<dbReference type="Proteomes" id="UP001341281">
    <property type="component" value="Chromosome 08"/>
</dbReference>
<dbReference type="AlphaFoldDB" id="A0AAQ3UK52"/>
<dbReference type="SUPFAM" id="SSF52096">
    <property type="entry name" value="ClpP/crotonase"/>
    <property type="match status" value="1"/>
</dbReference>
<dbReference type="EMBL" id="CP144752">
    <property type="protein sequence ID" value="WVZ91457.1"/>
    <property type="molecule type" value="Genomic_DNA"/>
</dbReference>
<evidence type="ECO:0000313" key="2">
    <source>
        <dbReference type="EMBL" id="WVZ91457.1"/>
    </source>
</evidence>
<protein>
    <submittedName>
        <fullName evidence="2">Uncharacterized protein</fullName>
    </submittedName>
</protein>
<accession>A0AAQ3UK52</accession>
<evidence type="ECO:0000256" key="1">
    <source>
        <dbReference type="SAM" id="MobiDB-lite"/>
    </source>
</evidence>